<evidence type="ECO:0000313" key="3">
    <source>
        <dbReference type="Proteomes" id="UP001189616"/>
    </source>
</evidence>
<name>A0ABM9JBI1_9RALS</name>
<dbReference type="InterPro" id="IPR016040">
    <property type="entry name" value="NAD(P)-bd_dom"/>
</dbReference>
<dbReference type="Gene3D" id="3.90.25.10">
    <property type="entry name" value="UDP-galactose 4-epimerase, domain 1"/>
    <property type="match status" value="1"/>
</dbReference>
<protein>
    <recommendedName>
        <fullName evidence="1">NAD(P)-binding domain-containing protein</fullName>
    </recommendedName>
</protein>
<reference evidence="2 3" key="1">
    <citation type="submission" date="2023-07" db="EMBL/GenBank/DDBJ databases">
        <authorList>
            <person name="Peeters C."/>
        </authorList>
    </citation>
    <scope>NUCLEOTIDE SEQUENCE [LARGE SCALE GENOMIC DNA]</scope>
    <source>
        <strain evidence="2 3">LMG 7141</strain>
    </source>
</reference>
<dbReference type="SUPFAM" id="SSF51735">
    <property type="entry name" value="NAD(P)-binding Rossmann-fold domains"/>
    <property type="match status" value="1"/>
</dbReference>
<sequence>MYVIFGASGKVGRATAIALRNAGRPVRAVVRQARRGEGLSRIGCEIVCADLTDRASVARAIEGATAVQVLCPVPTRNVDPASTMERMIDVAADALRANPPACVLALSDYGAELDQGTGLTGLFHLLEARLKLLATHLTLLRSAEHTENWAAMLPVMLASGRLPSLHDPLDRRFATVAAADVGALAAELLLDAPPRKTPRIVSIEGPRRVSLIEVARAFSAVVGREIIADAVPRNLWAAMLQRAGLSDNHGQLITALYDALNAGRIDVEKGVSELRYGKTELSDVCAEMVAAHVKSR</sequence>
<organism evidence="2 3">
    <name type="scientific">Ralstonia condita</name>
    <dbReference type="NCBI Taxonomy" id="3058600"/>
    <lineage>
        <taxon>Bacteria</taxon>
        <taxon>Pseudomonadati</taxon>
        <taxon>Pseudomonadota</taxon>
        <taxon>Betaproteobacteria</taxon>
        <taxon>Burkholderiales</taxon>
        <taxon>Burkholderiaceae</taxon>
        <taxon>Ralstonia</taxon>
    </lineage>
</organism>
<keyword evidence="3" id="KW-1185">Reference proteome</keyword>
<dbReference type="InterPro" id="IPR036291">
    <property type="entry name" value="NAD(P)-bd_dom_sf"/>
</dbReference>
<dbReference type="InterPro" id="IPR051604">
    <property type="entry name" value="Ergot_Alk_Oxidoreductase"/>
</dbReference>
<accession>A0ABM9JBI1</accession>
<dbReference type="Gene3D" id="3.40.50.720">
    <property type="entry name" value="NAD(P)-binding Rossmann-like Domain"/>
    <property type="match status" value="1"/>
</dbReference>
<dbReference type="RefSeq" id="WP_316657563.1">
    <property type="nucleotide sequence ID" value="NZ_CATYWO010000002.1"/>
</dbReference>
<evidence type="ECO:0000313" key="2">
    <source>
        <dbReference type="EMBL" id="CAJ0788902.1"/>
    </source>
</evidence>
<evidence type="ECO:0000259" key="1">
    <source>
        <dbReference type="Pfam" id="PF13460"/>
    </source>
</evidence>
<dbReference type="Proteomes" id="UP001189616">
    <property type="component" value="Unassembled WGS sequence"/>
</dbReference>
<feature type="domain" description="NAD(P)-binding" evidence="1">
    <location>
        <begin position="6"/>
        <end position="189"/>
    </location>
</feature>
<dbReference type="PANTHER" id="PTHR43162">
    <property type="match status" value="1"/>
</dbReference>
<dbReference type="Pfam" id="PF13460">
    <property type="entry name" value="NAD_binding_10"/>
    <property type="match status" value="1"/>
</dbReference>
<proteinExistence type="predicted"/>
<comment type="caution">
    <text evidence="2">The sequence shown here is derived from an EMBL/GenBank/DDBJ whole genome shotgun (WGS) entry which is preliminary data.</text>
</comment>
<dbReference type="PANTHER" id="PTHR43162:SF1">
    <property type="entry name" value="PRESTALK A DIFFERENTIATION PROTEIN A"/>
    <property type="match status" value="1"/>
</dbReference>
<dbReference type="EMBL" id="CATYWO010000002">
    <property type="protein sequence ID" value="CAJ0788902.1"/>
    <property type="molecule type" value="Genomic_DNA"/>
</dbReference>
<gene>
    <name evidence="2" type="ORF">LMG7141_02149</name>
</gene>